<keyword evidence="2" id="KW-0472">Membrane</keyword>
<sequence>MPRNSGSDSGALWQIVKMGTQWRKTSRRPMLRSLYLAVFAGLHLAAFAVAGIFSAKITGTNSKILLCSDHILTSPRQFQYLRVDAAVSANHIATCFLNTSSTPVNYDSYVRNKPSWKLSEEESCPFADEMCYGAPGTSASKISVHLDSGPIDSTLDLVINAPPQDRVTLQRLLKLFRAALSLPPNQWELGVESWFATGLAALQRRISNADGQWMCENQITHRTDYASFSVLGLFLIILPGLVIIRITLTLVSVVHRLQPNTELNAIRQLEWERTETLELQRQLFAAKGVDIEAVSENGRHRINGTDVESPYTTKSEAPTGLSLDSSGGKQGVSAHYAEVDESRSTSAFEPVDQGDDIADPINRYANNPEDHEMTRLGSGSSRYRRLL</sequence>
<dbReference type="AlphaFoldDB" id="A0AAN6JYP1"/>
<evidence type="ECO:0000313" key="4">
    <source>
        <dbReference type="Proteomes" id="UP001175353"/>
    </source>
</evidence>
<protein>
    <submittedName>
        <fullName evidence="3">Uncharacterized protein</fullName>
    </submittedName>
</protein>
<reference evidence="3" key="1">
    <citation type="submission" date="2023-06" db="EMBL/GenBank/DDBJ databases">
        <title>Black Yeasts Isolated from many extreme environments.</title>
        <authorList>
            <person name="Coleine C."/>
            <person name="Stajich J.E."/>
            <person name="Selbmann L."/>
        </authorList>
    </citation>
    <scope>NUCLEOTIDE SEQUENCE</scope>
    <source>
        <strain evidence="3">CCFEE 5200</strain>
    </source>
</reference>
<dbReference type="Proteomes" id="UP001175353">
    <property type="component" value="Unassembled WGS sequence"/>
</dbReference>
<keyword evidence="2" id="KW-1133">Transmembrane helix</keyword>
<evidence type="ECO:0000256" key="2">
    <source>
        <dbReference type="SAM" id="Phobius"/>
    </source>
</evidence>
<feature type="region of interest" description="Disordered" evidence="1">
    <location>
        <begin position="300"/>
        <end position="387"/>
    </location>
</feature>
<dbReference type="EMBL" id="JAUJLE010000440">
    <property type="protein sequence ID" value="KAK0956315.1"/>
    <property type="molecule type" value="Genomic_DNA"/>
</dbReference>
<gene>
    <name evidence="3" type="ORF">LTR91_022430</name>
</gene>
<name>A0AAN6JYP1_9PEZI</name>
<keyword evidence="2" id="KW-0812">Transmembrane</keyword>
<accession>A0AAN6JYP1</accession>
<feature type="transmembrane region" description="Helical" evidence="2">
    <location>
        <begin position="225"/>
        <end position="248"/>
    </location>
</feature>
<organism evidence="3 4">
    <name type="scientific">Friedmanniomyces endolithicus</name>
    <dbReference type="NCBI Taxonomy" id="329885"/>
    <lineage>
        <taxon>Eukaryota</taxon>
        <taxon>Fungi</taxon>
        <taxon>Dikarya</taxon>
        <taxon>Ascomycota</taxon>
        <taxon>Pezizomycotina</taxon>
        <taxon>Dothideomycetes</taxon>
        <taxon>Dothideomycetidae</taxon>
        <taxon>Mycosphaerellales</taxon>
        <taxon>Teratosphaeriaceae</taxon>
        <taxon>Friedmanniomyces</taxon>
    </lineage>
</organism>
<feature type="compositionally biased region" description="Polar residues" evidence="1">
    <location>
        <begin position="310"/>
        <end position="327"/>
    </location>
</feature>
<keyword evidence="4" id="KW-1185">Reference proteome</keyword>
<comment type="caution">
    <text evidence="3">The sequence shown here is derived from an EMBL/GenBank/DDBJ whole genome shotgun (WGS) entry which is preliminary data.</text>
</comment>
<proteinExistence type="predicted"/>
<feature type="transmembrane region" description="Helical" evidence="2">
    <location>
        <begin position="33"/>
        <end position="53"/>
    </location>
</feature>
<evidence type="ECO:0000313" key="3">
    <source>
        <dbReference type="EMBL" id="KAK0956315.1"/>
    </source>
</evidence>
<evidence type="ECO:0000256" key="1">
    <source>
        <dbReference type="SAM" id="MobiDB-lite"/>
    </source>
</evidence>